<dbReference type="AlphaFoldDB" id="A0AAV4MPZ0"/>
<evidence type="ECO:0000313" key="1">
    <source>
        <dbReference type="EMBL" id="GIX72884.1"/>
    </source>
</evidence>
<dbReference type="Proteomes" id="UP001054837">
    <property type="component" value="Unassembled WGS sequence"/>
</dbReference>
<protein>
    <submittedName>
        <fullName evidence="1">Uncharacterized protein</fullName>
    </submittedName>
</protein>
<name>A0AAV4MPZ0_9ARAC</name>
<evidence type="ECO:0000313" key="2">
    <source>
        <dbReference type="Proteomes" id="UP001054837"/>
    </source>
</evidence>
<accession>A0AAV4MPZ0</accession>
<organism evidence="1 2">
    <name type="scientific">Caerostris darwini</name>
    <dbReference type="NCBI Taxonomy" id="1538125"/>
    <lineage>
        <taxon>Eukaryota</taxon>
        <taxon>Metazoa</taxon>
        <taxon>Ecdysozoa</taxon>
        <taxon>Arthropoda</taxon>
        <taxon>Chelicerata</taxon>
        <taxon>Arachnida</taxon>
        <taxon>Araneae</taxon>
        <taxon>Araneomorphae</taxon>
        <taxon>Entelegynae</taxon>
        <taxon>Araneoidea</taxon>
        <taxon>Araneidae</taxon>
        <taxon>Caerostris</taxon>
    </lineage>
</organism>
<keyword evidence="2" id="KW-1185">Reference proteome</keyword>
<comment type="caution">
    <text evidence="1">The sequence shown here is derived from an EMBL/GenBank/DDBJ whole genome shotgun (WGS) entry which is preliminary data.</text>
</comment>
<reference evidence="1 2" key="1">
    <citation type="submission" date="2021-06" db="EMBL/GenBank/DDBJ databases">
        <title>Caerostris darwini draft genome.</title>
        <authorList>
            <person name="Kono N."/>
            <person name="Arakawa K."/>
        </authorList>
    </citation>
    <scope>NUCLEOTIDE SEQUENCE [LARGE SCALE GENOMIC DNA]</scope>
</reference>
<sequence>MVKDGVKKKKKTSDFGYGLMVANALSSDLHDCDINSSISMRGERTLSSRAFYPTAECSDGIFAEGIPAATMLQQIVHPPTHFKRFLWTGLFAEQ</sequence>
<gene>
    <name evidence="1" type="ORF">CDAR_72581</name>
</gene>
<dbReference type="EMBL" id="BPLQ01000562">
    <property type="protein sequence ID" value="GIX72884.1"/>
    <property type="molecule type" value="Genomic_DNA"/>
</dbReference>
<proteinExistence type="predicted"/>